<dbReference type="AlphaFoldDB" id="A0A917VXX3"/>
<evidence type="ECO:0000256" key="4">
    <source>
        <dbReference type="ARBA" id="ARBA00023136"/>
    </source>
</evidence>
<accession>A0A917VXX3</accession>
<reference evidence="6" key="2">
    <citation type="submission" date="2020-09" db="EMBL/GenBank/DDBJ databases">
        <authorList>
            <person name="Sun Q."/>
            <person name="Zhou Y."/>
        </authorList>
    </citation>
    <scope>NUCLEOTIDE SEQUENCE</scope>
    <source>
        <strain evidence="6">CGMCC 4.3508</strain>
    </source>
</reference>
<comment type="caution">
    <text evidence="6">The sequence shown here is derived from an EMBL/GenBank/DDBJ whole genome shotgun (WGS) entry which is preliminary data.</text>
</comment>
<dbReference type="EMBL" id="BMMH01000014">
    <property type="protein sequence ID" value="GGL32814.1"/>
    <property type="molecule type" value="Genomic_DNA"/>
</dbReference>
<dbReference type="InterPro" id="IPR032808">
    <property type="entry name" value="DoxX"/>
</dbReference>
<dbReference type="GO" id="GO:0016020">
    <property type="term" value="C:membrane"/>
    <property type="evidence" value="ECO:0007669"/>
    <property type="project" value="UniProtKB-SubCell"/>
</dbReference>
<reference evidence="6" key="1">
    <citation type="journal article" date="2014" name="Int. J. Syst. Evol. Microbiol.">
        <title>Complete genome sequence of Corynebacterium casei LMG S-19264T (=DSM 44701T), isolated from a smear-ripened cheese.</title>
        <authorList>
            <consortium name="US DOE Joint Genome Institute (JGI-PGF)"/>
            <person name="Walter F."/>
            <person name="Albersmeier A."/>
            <person name="Kalinowski J."/>
            <person name="Ruckert C."/>
        </authorList>
    </citation>
    <scope>NUCLEOTIDE SEQUENCE</scope>
    <source>
        <strain evidence="6">CGMCC 4.3508</strain>
    </source>
</reference>
<feature type="transmembrane region" description="Helical" evidence="5">
    <location>
        <begin position="102"/>
        <end position="122"/>
    </location>
</feature>
<evidence type="ECO:0000256" key="1">
    <source>
        <dbReference type="ARBA" id="ARBA00004141"/>
    </source>
</evidence>
<protein>
    <recommendedName>
        <fullName evidence="8">DoxX family protein</fullName>
    </recommendedName>
</protein>
<feature type="transmembrane region" description="Helical" evidence="5">
    <location>
        <begin position="47"/>
        <end position="68"/>
    </location>
</feature>
<dbReference type="Pfam" id="PF13564">
    <property type="entry name" value="DoxX_2"/>
    <property type="match status" value="1"/>
</dbReference>
<evidence type="ECO:0008006" key="8">
    <source>
        <dbReference type="Google" id="ProtNLM"/>
    </source>
</evidence>
<evidence type="ECO:0000313" key="7">
    <source>
        <dbReference type="Proteomes" id="UP000638263"/>
    </source>
</evidence>
<keyword evidence="7" id="KW-1185">Reference proteome</keyword>
<keyword evidence="3 5" id="KW-1133">Transmembrane helix</keyword>
<keyword evidence="4 5" id="KW-0472">Membrane</keyword>
<dbReference type="Proteomes" id="UP000638263">
    <property type="component" value="Unassembled WGS sequence"/>
</dbReference>
<feature type="transmembrane region" description="Helical" evidence="5">
    <location>
        <begin position="6"/>
        <end position="26"/>
    </location>
</feature>
<organism evidence="6 7">
    <name type="scientific">Nocardia jinanensis</name>
    <dbReference type="NCBI Taxonomy" id="382504"/>
    <lineage>
        <taxon>Bacteria</taxon>
        <taxon>Bacillati</taxon>
        <taxon>Actinomycetota</taxon>
        <taxon>Actinomycetes</taxon>
        <taxon>Mycobacteriales</taxon>
        <taxon>Nocardiaceae</taxon>
        <taxon>Nocardia</taxon>
    </lineage>
</organism>
<comment type="subcellular location">
    <subcellularLocation>
        <location evidence="1">Membrane</location>
        <topology evidence="1">Multi-pass membrane protein</topology>
    </subcellularLocation>
</comment>
<evidence type="ECO:0000256" key="3">
    <source>
        <dbReference type="ARBA" id="ARBA00022989"/>
    </source>
</evidence>
<feature type="transmembrane region" description="Helical" evidence="5">
    <location>
        <begin position="74"/>
        <end position="95"/>
    </location>
</feature>
<proteinExistence type="predicted"/>
<gene>
    <name evidence="6" type="ORF">GCM10011588_54560</name>
</gene>
<name>A0A917VXX3_9NOCA</name>
<sequence>MNTVLWIGQAVLSVAFLAAGSMKMARNRQQLMSTSASMAWAGDLPGGAIKAIGTLEVLGAIGLILPMALGIEPWLAPMSATGLALLMCGAGWVHLRRGEKSAVGAPLVLGTLALFIAVLRFGPYAA</sequence>
<keyword evidence="2 5" id="KW-0812">Transmembrane</keyword>
<evidence type="ECO:0000313" key="6">
    <source>
        <dbReference type="EMBL" id="GGL32814.1"/>
    </source>
</evidence>
<evidence type="ECO:0000256" key="2">
    <source>
        <dbReference type="ARBA" id="ARBA00022692"/>
    </source>
</evidence>
<dbReference type="RefSeq" id="WP_058855172.1">
    <property type="nucleotide sequence ID" value="NZ_BMMH01000014.1"/>
</dbReference>
<evidence type="ECO:0000256" key="5">
    <source>
        <dbReference type="SAM" id="Phobius"/>
    </source>
</evidence>